<evidence type="ECO:0000259" key="8">
    <source>
        <dbReference type="PROSITE" id="PS50089"/>
    </source>
</evidence>
<dbReference type="AlphaFoldDB" id="A0A0F7SK72"/>
<dbReference type="PANTHER" id="PTHR46077">
    <property type="entry name" value="E3 UBIQUITIN-PROTEIN LIGASE TOPORS"/>
    <property type="match status" value="1"/>
</dbReference>
<reference evidence="9" key="1">
    <citation type="submission" date="2014-08" db="EMBL/GenBank/DDBJ databases">
        <authorList>
            <person name="Sharma Rahul"/>
            <person name="Thines Marco"/>
        </authorList>
    </citation>
    <scope>NUCLEOTIDE SEQUENCE</scope>
</reference>
<dbReference type="EMBL" id="LN483124">
    <property type="protein sequence ID" value="CED82527.1"/>
    <property type="molecule type" value="Genomic_DNA"/>
</dbReference>
<organism evidence="9">
    <name type="scientific">Phaffia rhodozyma</name>
    <name type="common">Yeast</name>
    <name type="synonym">Xanthophyllomyces dendrorhous</name>
    <dbReference type="NCBI Taxonomy" id="264483"/>
    <lineage>
        <taxon>Eukaryota</taxon>
        <taxon>Fungi</taxon>
        <taxon>Dikarya</taxon>
        <taxon>Basidiomycota</taxon>
        <taxon>Agaricomycotina</taxon>
        <taxon>Tremellomycetes</taxon>
        <taxon>Cystofilobasidiales</taxon>
        <taxon>Mrakiaceae</taxon>
        <taxon>Phaffia</taxon>
    </lineage>
</organism>
<feature type="region of interest" description="Disordered" evidence="7">
    <location>
        <begin position="525"/>
        <end position="669"/>
    </location>
</feature>
<feature type="compositionally biased region" description="Polar residues" evidence="7">
    <location>
        <begin position="771"/>
        <end position="794"/>
    </location>
</feature>
<keyword evidence="9" id="KW-0436">Ligase</keyword>
<dbReference type="EC" id="2.3.2.27" evidence="2"/>
<feature type="compositionally biased region" description="Basic and acidic residues" evidence="7">
    <location>
        <begin position="476"/>
        <end position="488"/>
    </location>
</feature>
<dbReference type="GO" id="GO:0006513">
    <property type="term" value="P:protein monoubiquitination"/>
    <property type="evidence" value="ECO:0007669"/>
    <property type="project" value="TreeGrafter"/>
</dbReference>
<dbReference type="SUPFAM" id="SSF57850">
    <property type="entry name" value="RING/U-box"/>
    <property type="match status" value="1"/>
</dbReference>
<evidence type="ECO:0000256" key="7">
    <source>
        <dbReference type="SAM" id="MobiDB-lite"/>
    </source>
</evidence>
<keyword evidence="6" id="KW-0863">Zinc-finger</keyword>
<name>A0A0F7SK72_PHARH</name>
<evidence type="ECO:0000256" key="6">
    <source>
        <dbReference type="PROSITE-ProRule" id="PRU00175"/>
    </source>
</evidence>
<dbReference type="GO" id="GO:0008270">
    <property type="term" value="F:zinc ion binding"/>
    <property type="evidence" value="ECO:0007669"/>
    <property type="project" value="UniProtKB-KW"/>
</dbReference>
<keyword evidence="5" id="KW-0804">Transcription</keyword>
<evidence type="ECO:0000256" key="3">
    <source>
        <dbReference type="ARBA" id="ARBA00022679"/>
    </source>
</evidence>
<proteinExistence type="predicted"/>
<feature type="region of interest" description="Disordered" evidence="7">
    <location>
        <begin position="358"/>
        <end position="507"/>
    </location>
</feature>
<feature type="region of interest" description="Disordered" evidence="7">
    <location>
        <begin position="1"/>
        <end position="68"/>
    </location>
</feature>
<dbReference type="GO" id="GO:0061630">
    <property type="term" value="F:ubiquitin protein ligase activity"/>
    <property type="evidence" value="ECO:0007669"/>
    <property type="project" value="UniProtKB-EC"/>
</dbReference>
<keyword evidence="6" id="KW-0862">Zinc</keyword>
<feature type="compositionally biased region" description="Low complexity" evidence="7">
    <location>
        <begin position="33"/>
        <end position="47"/>
    </location>
</feature>
<feature type="region of interest" description="Disordered" evidence="7">
    <location>
        <begin position="188"/>
        <end position="229"/>
    </location>
</feature>
<accession>A0A0F7SK72</accession>
<feature type="compositionally biased region" description="Polar residues" evidence="7">
    <location>
        <begin position="554"/>
        <end position="564"/>
    </location>
</feature>
<evidence type="ECO:0000256" key="1">
    <source>
        <dbReference type="ARBA" id="ARBA00000900"/>
    </source>
</evidence>
<keyword evidence="3" id="KW-0808">Transferase</keyword>
<comment type="catalytic activity">
    <reaction evidence="1">
        <text>S-ubiquitinyl-[E2 ubiquitin-conjugating enzyme]-L-cysteine + [acceptor protein]-L-lysine = [E2 ubiquitin-conjugating enzyme]-L-cysteine + N(6)-ubiquitinyl-[acceptor protein]-L-lysine.</text>
        <dbReference type="EC" id="2.3.2.27"/>
    </reaction>
</comment>
<evidence type="ECO:0000256" key="4">
    <source>
        <dbReference type="ARBA" id="ARBA00023015"/>
    </source>
</evidence>
<feature type="compositionally biased region" description="Polar residues" evidence="7">
    <location>
        <begin position="622"/>
        <end position="637"/>
    </location>
</feature>
<feature type="compositionally biased region" description="Polar residues" evidence="7">
    <location>
        <begin position="8"/>
        <end position="20"/>
    </location>
</feature>
<feature type="region of interest" description="Disordered" evidence="7">
    <location>
        <begin position="767"/>
        <end position="805"/>
    </location>
</feature>
<keyword evidence="4" id="KW-0805">Transcription regulation</keyword>
<dbReference type="PANTHER" id="PTHR46077:SF1">
    <property type="entry name" value="TOP1 BINDING ARGININE_SERINE RICH PROTEIN, E3 UBIQUITIN LIGASE"/>
    <property type="match status" value="1"/>
</dbReference>
<feature type="compositionally biased region" description="Low complexity" evidence="7">
    <location>
        <begin position="460"/>
        <end position="475"/>
    </location>
</feature>
<feature type="compositionally biased region" description="Basic and acidic residues" evidence="7">
    <location>
        <begin position="99"/>
        <end position="110"/>
    </location>
</feature>
<dbReference type="GO" id="GO:0016874">
    <property type="term" value="F:ligase activity"/>
    <property type="evidence" value="ECO:0007669"/>
    <property type="project" value="UniProtKB-KW"/>
</dbReference>
<dbReference type="Gene3D" id="3.30.40.10">
    <property type="entry name" value="Zinc/RING finger domain, C3HC4 (zinc finger)"/>
    <property type="match status" value="1"/>
</dbReference>
<dbReference type="SMART" id="SM00184">
    <property type="entry name" value="RING"/>
    <property type="match status" value="1"/>
</dbReference>
<feature type="domain" description="RING-type" evidence="8">
    <location>
        <begin position="120"/>
        <end position="160"/>
    </location>
</feature>
<feature type="compositionally biased region" description="Basic and acidic residues" evidence="7">
    <location>
        <begin position="693"/>
        <end position="710"/>
    </location>
</feature>
<feature type="region of interest" description="Disordered" evidence="7">
    <location>
        <begin position="80"/>
        <end position="110"/>
    </location>
</feature>
<keyword evidence="6" id="KW-0479">Metal-binding</keyword>
<dbReference type="InterPro" id="IPR001841">
    <property type="entry name" value="Znf_RING"/>
</dbReference>
<evidence type="ECO:0000256" key="2">
    <source>
        <dbReference type="ARBA" id="ARBA00012483"/>
    </source>
</evidence>
<sequence>MDTLDQIADTTATTNPSSESILKPRRADILSGSQSLSHPLPALSSAQNTLDEPSDHESYHTPGETEIEVEPEIEVEAGMSAPTIPDPVPDANPTDSNMEGEKHSGRRWREEDEELEGENCIICLQTVRDRTVLVNCGHDAFCFGCICTWSEQSRKCPLCSKPMGDYLLHDLETPPPYVRFFLSPLVSKPSSVHPQNPYLPPASITRRQPRRRDRASINPENEADDTERRVERRREIYRWGLYTKHVGSNVTTRYKPIPTPQQFALNTDMIGRATVFLRREFRVWTGVDVEFMVSYTISLMKSIDLRSDAAVRLLAEFLDVGEGEQRRNAEHFAHEVYSFIRSPFRELHLYDRAAQYDPVPSRRRLEQDDNDDGTSRSISRSLRSNHRDRSPSPKRRRSKSPVKQTIPGLEVDGGLGEAIGPSGTRVDVDSDEDEMMRLERALDEGEGEDVQMSQRRGRSVSRSSSFSDRSNSSLRSYRERSPSLERRSRGSVVGRYGPPDRKGKKIPKRWNEYDSWIAPGETARLRARRASRSPPLSDVAEHGPKRAALPDQGSVFSTRATRQPSHYRPPPHRTDLVASSSSILKIDDDSSRGGMRAWTAEAENVPSISISDDSTGAHLNPSLLSRMNTSAASKNNKPSPRGPSGGEGGGELRITGAASRGKAGLGGSRMAQLAIRGSSALVNTLSTEAGGAADRDTERTSKESRREGKSNSKSTVSRNVLLQRLQEAKADALQAQLKKAQQPSVPADADTGLVELNVSSVTTLLPLASSPHKSNQPSLSEQEAPTKVSLSESSGTERKKPDVGVLKKKILERLEAEKKMARSKTGVKESKD</sequence>
<dbReference type="Pfam" id="PF13920">
    <property type="entry name" value="zf-C3HC4_3"/>
    <property type="match status" value="1"/>
</dbReference>
<dbReference type="GO" id="GO:0000209">
    <property type="term" value="P:protein polyubiquitination"/>
    <property type="evidence" value="ECO:0007669"/>
    <property type="project" value="TreeGrafter"/>
</dbReference>
<evidence type="ECO:0000256" key="5">
    <source>
        <dbReference type="ARBA" id="ARBA00023163"/>
    </source>
</evidence>
<dbReference type="PROSITE" id="PS50089">
    <property type="entry name" value="ZF_RING_2"/>
    <property type="match status" value="1"/>
</dbReference>
<feature type="region of interest" description="Disordered" evidence="7">
    <location>
        <begin position="682"/>
        <end position="719"/>
    </location>
</feature>
<dbReference type="InterPro" id="IPR013083">
    <property type="entry name" value="Znf_RING/FYVE/PHD"/>
</dbReference>
<protein>
    <recommendedName>
        <fullName evidence="2">RING-type E3 ubiquitin transferase</fullName>
        <ecNumber evidence="2">2.3.2.27</ecNumber>
    </recommendedName>
</protein>
<evidence type="ECO:0000313" key="9">
    <source>
        <dbReference type="EMBL" id="CED82527.1"/>
    </source>
</evidence>